<reference evidence="1 2" key="1">
    <citation type="submission" date="2024-01" db="EMBL/GenBank/DDBJ databases">
        <title>Genome assemblies of Stephania.</title>
        <authorList>
            <person name="Yang L."/>
        </authorList>
    </citation>
    <scope>NUCLEOTIDE SEQUENCE [LARGE SCALE GENOMIC DNA]</scope>
    <source>
        <strain evidence="1">QJT</strain>
        <tissue evidence="1">Leaf</tissue>
    </source>
</reference>
<protein>
    <submittedName>
        <fullName evidence="1">Uncharacterized protein</fullName>
    </submittedName>
</protein>
<accession>A0AAP0IME3</accession>
<dbReference type="Proteomes" id="UP001417504">
    <property type="component" value="Unassembled WGS sequence"/>
</dbReference>
<dbReference type="EMBL" id="JBBNAE010000006">
    <property type="protein sequence ID" value="KAK9117780.1"/>
    <property type="molecule type" value="Genomic_DNA"/>
</dbReference>
<gene>
    <name evidence="1" type="ORF">Sjap_016727</name>
</gene>
<name>A0AAP0IME3_9MAGN</name>
<proteinExistence type="predicted"/>
<keyword evidence="2" id="KW-1185">Reference proteome</keyword>
<evidence type="ECO:0000313" key="1">
    <source>
        <dbReference type="EMBL" id="KAK9117780.1"/>
    </source>
</evidence>
<comment type="caution">
    <text evidence="1">The sequence shown here is derived from an EMBL/GenBank/DDBJ whole genome shotgun (WGS) entry which is preliminary data.</text>
</comment>
<sequence length="58" mass="6698">MVSMEVIEVDQCLAKHVEVSSNVLQVLIKIDLLPHLFDLSLNYYSLNHANVYNVTNYF</sequence>
<organism evidence="1 2">
    <name type="scientific">Stephania japonica</name>
    <dbReference type="NCBI Taxonomy" id="461633"/>
    <lineage>
        <taxon>Eukaryota</taxon>
        <taxon>Viridiplantae</taxon>
        <taxon>Streptophyta</taxon>
        <taxon>Embryophyta</taxon>
        <taxon>Tracheophyta</taxon>
        <taxon>Spermatophyta</taxon>
        <taxon>Magnoliopsida</taxon>
        <taxon>Ranunculales</taxon>
        <taxon>Menispermaceae</taxon>
        <taxon>Menispermoideae</taxon>
        <taxon>Cissampelideae</taxon>
        <taxon>Stephania</taxon>
    </lineage>
</organism>
<dbReference type="AlphaFoldDB" id="A0AAP0IME3"/>
<evidence type="ECO:0000313" key="2">
    <source>
        <dbReference type="Proteomes" id="UP001417504"/>
    </source>
</evidence>